<feature type="domain" description="HTH araC/xylS-type" evidence="4">
    <location>
        <begin position="215"/>
        <end position="319"/>
    </location>
</feature>
<gene>
    <name evidence="5" type="ORF">O1G21_38085</name>
</gene>
<dbReference type="InterPro" id="IPR050204">
    <property type="entry name" value="AraC_XylS_family_regulators"/>
</dbReference>
<accession>A0ABY7QFT2</accession>
<name>A0ABY7QFT2_9ACTN</name>
<reference evidence="6" key="1">
    <citation type="submission" date="2022-12" db="EMBL/GenBank/DDBJ databases">
        <authorList>
            <person name="Mo P."/>
        </authorList>
    </citation>
    <scope>NUCLEOTIDE SEQUENCE [LARGE SCALE GENOMIC DNA]</scope>
    <source>
        <strain evidence="6">HUAS 3-15</strain>
    </source>
</reference>
<dbReference type="Pfam" id="PF12833">
    <property type="entry name" value="HTH_18"/>
    <property type="match status" value="1"/>
</dbReference>
<keyword evidence="3" id="KW-0804">Transcription</keyword>
<dbReference type="InterPro" id="IPR035418">
    <property type="entry name" value="AraC-bd_2"/>
</dbReference>
<dbReference type="Gene3D" id="1.10.10.60">
    <property type="entry name" value="Homeodomain-like"/>
    <property type="match status" value="1"/>
</dbReference>
<dbReference type="SMART" id="SM00342">
    <property type="entry name" value="HTH_ARAC"/>
    <property type="match status" value="1"/>
</dbReference>
<dbReference type="InterPro" id="IPR018062">
    <property type="entry name" value="HTH_AraC-typ_CS"/>
</dbReference>
<keyword evidence="6" id="KW-1185">Reference proteome</keyword>
<evidence type="ECO:0000259" key="4">
    <source>
        <dbReference type="PROSITE" id="PS01124"/>
    </source>
</evidence>
<dbReference type="PANTHER" id="PTHR46796">
    <property type="entry name" value="HTH-TYPE TRANSCRIPTIONAL ACTIVATOR RHAS-RELATED"/>
    <property type="match status" value="1"/>
</dbReference>
<dbReference type="PROSITE" id="PS01124">
    <property type="entry name" value="HTH_ARAC_FAMILY_2"/>
    <property type="match status" value="1"/>
</dbReference>
<dbReference type="Pfam" id="PF14525">
    <property type="entry name" value="AraC_binding_2"/>
    <property type="match status" value="1"/>
</dbReference>
<organism evidence="5 6">
    <name type="scientific">Kitasatospora cathayae</name>
    <dbReference type="NCBI Taxonomy" id="3004092"/>
    <lineage>
        <taxon>Bacteria</taxon>
        <taxon>Bacillati</taxon>
        <taxon>Actinomycetota</taxon>
        <taxon>Actinomycetes</taxon>
        <taxon>Kitasatosporales</taxon>
        <taxon>Streptomycetaceae</taxon>
        <taxon>Kitasatospora</taxon>
    </lineage>
</organism>
<evidence type="ECO:0000256" key="3">
    <source>
        <dbReference type="ARBA" id="ARBA00023163"/>
    </source>
</evidence>
<dbReference type="PROSITE" id="PS00041">
    <property type="entry name" value="HTH_ARAC_FAMILY_1"/>
    <property type="match status" value="1"/>
</dbReference>
<dbReference type="EMBL" id="CP115450">
    <property type="protein sequence ID" value="WBP91119.1"/>
    <property type="molecule type" value="Genomic_DNA"/>
</dbReference>
<protein>
    <submittedName>
        <fullName evidence="5">Helix-turn-helix domain-containing protein</fullName>
    </submittedName>
</protein>
<dbReference type="PANTHER" id="PTHR46796:SF6">
    <property type="entry name" value="ARAC SUBFAMILY"/>
    <property type="match status" value="1"/>
</dbReference>
<dbReference type="InterPro" id="IPR018060">
    <property type="entry name" value="HTH_AraC"/>
</dbReference>
<dbReference type="InterPro" id="IPR009057">
    <property type="entry name" value="Homeodomain-like_sf"/>
</dbReference>
<sequence length="331" mass="36415">MSAKERFDCWRELIGRTRASEMTSAHADDFRAEMRRLELGPVTLLRSSFPPTRFRRTAAMVRRSDPGVYHLTMPLGGGLSLTRGAEEGTRMFGPGDLYLVDSSHPYDVRAVGVRAGGRREQRTEAVGVDFPVSLLPLPPQRLRGLLGRGFSAREGTCALLSEFLVGLDRQAAVLGPAEAPRLGTVVVDLVAAWLARELDAEAVLPDDARRRALAQSVRAFVRRHLHDPELSPSTIAAAHHVSVSHLHRVFTQQSRDGVTLAAWIRGQRLERARRDLADPALRALPVHAVAARWGIPRASDFSRSFRAVYGLSPREHRQRALAVDVNGEGGA</sequence>
<evidence type="ECO:0000313" key="6">
    <source>
        <dbReference type="Proteomes" id="UP001212821"/>
    </source>
</evidence>
<proteinExistence type="predicted"/>
<evidence type="ECO:0000256" key="1">
    <source>
        <dbReference type="ARBA" id="ARBA00023015"/>
    </source>
</evidence>
<keyword evidence="1" id="KW-0805">Transcription regulation</keyword>
<dbReference type="Proteomes" id="UP001212821">
    <property type="component" value="Chromosome"/>
</dbReference>
<evidence type="ECO:0000256" key="2">
    <source>
        <dbReference type="ARBA" id="ARBA00023125"/>
    </source>
</evidence>
<evidence type="ECO:0000313" key="5">
    <source>
        <dbReference type="EMBL" id="WBP91119.1"/>
    </source>
</evidence>
<dbReference type="SUPFAM" id="SSF46689">
    <property type="entry name" value="Homeodomain-like"/>
    <property type="match status" value="1"/>
</dbReference>
<keyword evidence="2" id="KW-0238">DNA-binding</keyword>